<dbReference type="Proteomes" id="UP001152888">
    <property type="component" value="Unassembled WGS sequence"/>
</dbReference>
<comment type="caution">
    <text evidence="1">The sequence shown here is derived from an EMBL/GenBank/DDBJ whole genome shotgun (WGS) entry which is preliminary data.</text>
</comment>
<accession>A0A9P0JLL7</accession>
<proteinExistence type="predicted"/>
<dbReference type="EMBL" id="CAKOFQ010006661">
    <property type="protein sequence ID" value="CAH1955534.1"/>
    <property type="molecule type" value="Genomic_DNA"/>
</dbReference>
<protein>
    <submittedName>
        <fullName evidence="1">Uncharacterized protein</fullName>
    </submittedName>
</protein>
<keyword evidence="2" id="KW-1185">Reference proteome</keyword>
<dbReference type="AlphaFoldDB" id="A0A9P0JLL7"/>
<evidence type="ECO:0000313" key="2">
    <source>
        <dbReference type="Proteomes" id="UP001152888"/>
    </source>
</evidence>
<evidence type="ECO:0000313" key="1">
    <source>
        <dbReference type="EMBL" id="CAH1955534.1"/>
    </source>
</evidence>
<reference evidence="1" key="1">
    <citation type="submission" date="2022-03" db="EMBL/GenBank/DDBJ databases">
        <authorList>
            <person name="Sayadi A."/>
        </authorList>
    </citation>
    <scope>NUCLEOTIDE SEQUENCE</scope>
</reference>
<sequence length="117" mass="13781">MRQSENCITTSSHQMVYLNFLLISQLCTCSLFPQKKLFEEVKVFNINIICYKGYIAGQLVKIFPKKSIPVSVLIFYAIFWRYIESLFSYCYNVYNKFFLTGLPLKISRFLEAFLSLL</sequence>
<name>A0A9P0JLL7_ACAOB</name>
<organism evidence="1 2">
    <name type="scientific">Acanthoscelides obtectus</name>
    <name type="common">Bean weevil</name>
    <name type="synonym">Bruchus obtectus</name>
    <dbReference type="NCBI Taxonomy" id="200917"/>
    <lineage>
        <taxon>Eukaryota</taxon>
        <taxon>Metazoa</taxon>
        <taxon>Ecdysozoa</taxon>
        <taxon>Arthropoda</taxon>
        <taxon>Hexapoda</taxon>
        <taxon>Insecta</taxon>
        <taxon>Pterygota</taxon>
        <taxon>Neoptera</taxon>
        <taxon>Endopterygota</taxon>
        <taxon>Coleoptera</taxon>
        <taxon>Polyphaga</taxon>
        <taxon>Cucujiformia</taxon>
        <taxon>Chrysomeloidea</taxon>
        <taxon>Chrysomelidae</taxon>
        <taxon>Bruchinae</taxon>
        <taxon>Bruchini</taxon>
        <taxon>Acanthoscelides</taxon>
    </lineage>
</organism>
<gene>
    <name evidence="1" type="ORF">ACAOBT_LOCUS1100</name>
</gene>